<gene>
    <name evidence="2" type="ORF">N866_17420</name>
</gene>
<feature type="transmembrane region" description="Helical" evidence="1">
    <location>
        <begin position="117"/>
        <end position="145"/>
    </location>
</feature>
<dbReference type="RefSeq" id="WP_034224923.1">
    <property type="nucleotide sequence ID" value="NZ_AXCW01000061.1"/>
</dbReference>
<evidence type="ECO:0000313" key="3">
    <source>
        <dbReference type="Proteomes" id="UP000019753"/>
    </source>
</evidence>
<sequence>MSAALRTEYRKLVSTRLWWVLLAVTGLYMAFLGGVLALALVLGDGPMTGLPTGDGPPPPPLDDLAVALSVYTLAPALGYVFPVVVGALSVTGEFRHMTITPTLLAEPRRSVVLGAKLLASIPVGLVFGLVGTLAATGAGAAALAASGHDPLLTDPDVLAAVGRSVLALTVWTVVGVGFGSALTNQVAAIVVLLAFTQFVEPTLRIFLGAVEWGAGVARWLPGAAGEAIAGSSFYSTAGLAELLPWEQGLLVLVGYGVALAAVGRLTTFRRDVT</sequence>
<protein>
    <submittedName>
        <fullName evidence="2">ABC transporter permease</fullName>
    </submittedName>
</protein>
<comment type="caution">
    <text evidence="2">The sequence shown here is derived from an EMBL/GenBank/DDBJ whole genome shotgun (WGS) entry which is preliminary data.</text>
</comment>
<proteinExistence type="predicted"/>
<feature type="transmembrane region" description="Helical" evidence="1">
    <location>
        <begin position="64"/>
        <end position="88"/>
    </location>
</feature>
<dbReference type="OrthoDB" id="5244396at2"/>
<organism evidence="2 3">
    <name type="scientific">Actinotalea ferrariae CF5-4</name>
    <dbReference type="NCBI Taxonomy" id="948458"/>
    <lineage>
        <taxon>Bacteria</taxon>
        <taxon>Bacillati</taxon>
        <taxon>Actinomycetota</taxon>
        <taxon>Actinomycetes</taxon>
        <taxon>Micrococcales</taxon>
        <taxon>Cellulomonadaceae</taxon>
        <taxon>Actinotalea</taxon>
    </lineage>
</organism>
<keyword evidence="3" id="KW-1185">Reference proteome</keyword>
<feature type="transmembrane region" description="Helical" evidence="1">
    <location>
        <begin position="20"/>
        <end position="42"/>
    </location>
</feature>
<keyword evidence="1" id="KW-0812">Transmembrane</keyword>
<feature type="transmembrane region" description="Helical" evidence="1">
    <location>
        <begin position="165"/>
        <end position="195"/>
    </location>
</feature>
<dbReference type="EMBL" id="AXCW01000061">
    <property type="protein sequence ID" value="EYR63905.1"/>
    <property type="molecule type" value="Genomic_DNA"/>
</dbReference>
<reference evidence="2 3" key="1">
    <citation type="submission" date="2014-01" db="EMBL/GenBank/DDBJ databases">
        <title>Actinotalea ferrariae CF5-4.</title>
        <authorList>
            <person name="Chen F."/>
            <person name="Li Y."/>
            <person name="Wang G."/>
        </authorList>
    </citation>
    <scope>NUCLEOTIDE SEQUENCE [LARGE SCALE GENOMIC DNA]</scope>
    <source>
        <strain evidence="2 3">CF5-4</strain>
    </source>
</reference>
<keyword evidence="1" id="KW-1133">Transmembrane helix</keyword>
<name>A0A021VV46_9CELL</name>
<dbReference type="Proteomes" id="UP000019753">
    <property type="component" value="Unassembled WGS sequence"/>
</dbReference>
<evidence type="ECO:0000313" key="2">
    <source>
        <dbReference type="EMBL" id="EYR63905.1"/>
    </source>
</evidence>
<keyword evidence="1" id="KW-0472">Membrane</keyword>
<evidence type="ECO:0000256" key="1">
    <source>
        <dbReference type="SAM" id="Phobius"/>
    </source>
</evidence>
<accession>A0A021VV46</accession>
<dbReference type="AlphaFoldDB" id="A0A021VV46"/>